<organism evidence="8 9">
    <name type="scientific">Dorea ammoniilytica</name>
    <dbReference type="NCBI Taxonomy" id="2981788"/>
    <lineage>
        <taxon>Bacteria</taxon>
        <taxon>Bacillati</taxon>
        <taxon>Bacillota</taxon>
        <taxon>Clostridia</taxon>
        <taxon>Lachnospirales</taxon>
        <taxon>Lachnospiraceae</taxon>
        <taxon>Dorea</taxon>
    </lineage>
</organism>
<keyword evidence="3" id="KW-0547">Nucleotide-binding</keyword>
<dbReference type="NCBIfam" id="TIGR00488">
    <property type="entry name" value="bis(5'-nucleosyl)-tetraphosphatase (symmetrical) YqeK"/>
    <property type="match status" value="1"/>
</dbReference>
<keyword evidence="5" id="KW-0408">Iron</keyword>
<keyword evidence="4 8" id="KW-0378">Hydrolase</keyword>
<comment type="caution">
    <text evidence="8">The sequence shown here is derived from an EMBL/GenBank/DDBJ whole genome shotgun (WGS) entry which is preliminary data.</text>
</comment>
<dbReference type="InterPro" id="IPR006674">
    <property type="entry name" value="HD_domain"/>
</dbReference>
<keyword evidence="2" id="KW-0479">Metal-binding</keyword>
<dbReference type="PANTHER" id="PTHR35795">
    <property type="entry name" value="SLR1885 PROTEIN"/>
    <property type="match status" value="1"/>
</dbReference>
<gene>
    <name evidence="8" type="primary">yqeK</name>
    <name evidence="8" type="ORF">OCV65_01575</name>
</gene>
<comment type="catalytic activity">
    <reaction evidence="6">
        <text>P(1),P(4)-bis(5'-adenosyl) tetraphosphate + H2O = 2 ADP + 2 H(+)</text>
        <dbReference type="Rhea" id="RHEA:24252"/>
        <dbReference type="ChEBI" id="CHEBI:15377"/>
        <dbReference type="ChEBI" id="CHEBI:15378"/>
        <dbReference type="ChEBI" id="CHEBI:58141"/>
        <dbReference type="ChEBI" id="CHEBI:456216"/>
        <dbReference type="EC" id="3.6.1.41"/>
    </reaction>
</comment>
<dbReference type="NCBIfam" id="TIGR00277">
    <property type="entry name" value="HDIG"/>
    <property type="match status" value="1"/>
</dbReference>
<dbReference type="SMART" id="SM00471">
    <property type="entry name" value="HDc"/>
    <property type="match status" value="1"/>
</dbReference>
<evidence type="ECO:0000256" key="4">
    <source>
        <dbReference type="ARBA" id="ARBA00022801"/>
    </source>
</evidence>
<dbReference type="InterPro" id="IPR005249">
    <property type="entry name" value="YqeK"/>
</dbReference>
<keyword evidence="9" id="KW-1185">Reference proteome</keyword>
<dbReference type="RefSeq" id="WP_262580776.1">
    <property type="nucleotide sequence ID" value="NZ_JAOQJV010000001.1"/>
</dbReference>
<dbReference type="Proteomes" id="UP001207605">
    <property type="component" value="Unassembled WGS sequence"/>
</dbReference>
<dbReference type="EC" id="3.6.1.41" evidence="1"/>
<dbReference type="InterPro" id="IPR051094">
    <property type="entry name" value="Diverse_Catalytic_Enzymes"/>
</dbReference>
<evidence type="ECO:0000256" key="6">
    <source>
        <dbReference type="ARBA" id="ARBA00049417"/>
    </source>
</evidence>
<evidence type="ECO:0000313" key="9">
    <source>
        <dbReference type="Proteomes" id="UP001207605"/>
    </source>
</evidence>
<protein>
    <recommendedName>
        <fullName evidence="1">bis(5'-nucleosyl)-tetraphosphatase (symmetrical)</fullName>
        <ecNumber evidence="1">3.6.1.41</ecNumber>
    </recommendedName>
</protein>
<reference evidence="8 9" key="1">
    <citation type="journal article" date="2021" name="ISME Commun">
        <title>Automated analysis of genomic sequences facilitates high-throughput and comprehensive description of bacteria.</title>
        <authorList>
            <person name="Hitch T.C.A."/>
        </authorList>
    </citation>
    <scope>NUCLEOTIDE SEQUENCE [LARGE SCALE GENOMIC DNA]</scope>
    <source>
        <strain evidence="8 9">Sanger_02</strain>
    </source>
</reference>
<dbReference type="SUPFAM" id="SSF109604">
    <property type="entry name" value="HD-domain/PDEase-like"/>
    <property type="match status" value="1"/>
</dbReference>
<dbReference type="InterPro" id="IPR006675">
    <property type="entry name" value="HDIG_dom"/>
</dbReference>
<evidence type="ECO:0000259" key="7">
    <source>
        <dbReference type="PROSITE" id="PS51831"/>
    </source>
</evidence>
<dbReference type="CDD" id="cd00077">
    <property type="entry name" value="HDc"/>
    <property type="match status" value="1"/>
</dbReference>
<evidence type="ECO:0000256" key="2">
    <source>
        <dbReference type="ARBA" id="ARBA00022723"/>
    </source>
</evidence>
<evidence type="ECO:0000256" key="1">
    <source>
        <dbReference type="ARBA" id="ARBA00012506"/>
    </source>
</evidence>
<evidence type="ECO:0000256" key="3">
    <source>
        <dbReference type="ARBA" id="ARBA00022741"/>
    </source>
</evidence>
<dbReference type="Gene3D" id="1.10.3210.10">
    <property type="entry name" value="Hypothetical protein af1432"/>
    <property type="match status" value="1"/>
</dbReference>
<name>A0ABT2S3U8_9FIRM</name>
<accession>A0ABT2S3U8</accession>
<dbReference type="InterPro" id="IPR003607">
    <property type="entry name" value="HD/PDEase_dom"/>
</dbReference>
<dbReference type="PANTHER" id="PTHR35795:SF1">
    <property type="entry name" value="BIS(5'-NUCLEOSYL)-TETRAPHOSPHATASE, SYMMETRICAL"/>
    <property type="match status" value="1"/>
</dbReference>
<proteinExistence type="predicted"/>
<evidence type="ECO:0000256" key="5">
    <source>
        <dbReference type="ARBA" id="ARBA00023004"/>
    </source>
</evidence>
<feature type="domain" description="HD" evidence="7">
    <location>
        <begin position="20"/>
        <end position="135"/>
    </location>
</feature>
<dbReference type="GO" id="GO:0008803">
    <property type="term" value="F:bis(5'-nucleosyl)-tetraphosphatase (symmetrical) activity"/>
    <property type="evidence" value="ECO:0007669"/>
    <property type="project" value="UniProtKB-EC"/>
</dbReference>
<dbReference type="EMBL" id="JAOQJV010000001">
    <property type="protein sequence ID" value="MCU6698935.1"/>
    <property type="molecule type" value="Genomic_DNA"/>
</dbReference>
<sequence length="190" mass="21748">MNHELTFIQNELKKELDEPRYQHTLGVMYTASAMAMCHGADLAQALTAGLLHDCAKCIPADEKIRMCKEHEIPVTDIEYANPGLLHAKLGAYLAEEKYGILDPVILDAIRYHTTGRPEMTLMDKIIYISDYMEPGRKELPNMNDVRYLAFHDIDACLYRILKDSLEYLNSTGKPLDPMTAETCQYYENKR</sequence>
<dbReference type="PROSITE" id="PS51831">
    <property type="entry name" value="HD"/>
    <property type="match status" value="1"/>
</dbReference>
<evidence type="ECO:0000313" key="8">
    <source>
        <dbReference type="EMBL" id="MCU6698935.1"/>
    </source>
</evidence>
<dbReference type="Pfam" id="PF01966">
    <property type="entry name" value="HD"/>
    <property type="match status" value="1"/>
</dbReference>